<sequence>MDPSLFNIFKLFGKNLYLCKLHVDVNMFVANNIISIINNDDWKHFSFNNNNWFTLQYMEKKLFTKGINEPPGPFRWPIIGSFLTIRGKLRHHVAMEMYQKYGPIFKLQIGERNTVYLAEHDIIKEVFVEKGHIVEQRFPNPRIESVNKGFGLIMGNGEYHKKVRGEISTFFTATKFKRMENEVYSEIDLLCQSLKEDSSKGQLSIEPHKYIKSCTVNIIFRLIFGKGVRLDYGGNETSELSGLIRNVVASGGLRYYQDYFPYIIPIAKRVSQFLDDVSPFKPFHTYAMQLVRERLQVYDGSTEPTNLLEEYIVKYKKGEIELDAIGFIVVDMVLAGTDSSANTILFVISSLCDNPDIQDQLYNELIQVIGRDRLPNINDKPNLPYTNAVIKETLRRFSLFPLGIAHIATEDVNIRGYTIRKGDEVIQNQYSTGLSTKEWDNPKLFNPSRFINNELSTNKNKIVFGCGPRVCPGMAFAESEIFMIIATLFKSFKFKSDKPIGDDSVYGITLTPISYQNEPPGPFKWPIFGNFLMMVRKPPHLLAQDLYFKYGPVFKMQFGDYNTIFLTEYDVIKEAFVDNAGAFASRFPRPSRQKENKGLGIVTSNGEYSKNVRSVIGSFVSNTTIKKMENNISSEIGCLCDALKEEAKNGLVAPHQFIKTCALNIILRVLFGDSLHCNYNGQETNEVVGLIHEFFRAAGYPLLQDYFPSIPSKLDGIHSKIKAKLFLKSYKELNGYIEKVIRKRMETFDGKSTEPTDLLEETLVRHYRGEFQLESIVYMMTDLILTGTDTSVCKKQKTSANTILFTISALCDDPLIQKICCKELDGVLGDRLPTLADKSNLPYANAIIKESLRRFSVAPLGVPHIATEDTEIRGYTIRKGDQIIQNLYATGLSPKEWNNPEVFDPSRFLNNDSNKYKTVFGCGPRVCLGMSLAESELFLITTTLIKTFKFSSDKPIGTNTIFGVTLSPVPYQVIIDTR</sequence>
<dbReference type="Pfam" id="PF00067">
    <property type="entry name" value="p450"/>
    <property type="match status" value="2"/>
</dbReference>
<organism evidence="13 14">
    <name type="scientific">Cavenderia fasciculata</name>
    <name type="common">Slime mold</name>
    <name type="synonym">Dictyostelium fasciculatum</name>
    <dbReference type="NCBI Taxonomy" id="261658"/>
    <lineage>
        <taxon>Eukaryota</taxon>
        <taxon>Amoebozoa</taxon>
        <taxon>Evosea</taxon>
        <taxon>Eumycetozoa</taxon>
        <taxon>Dictyostelia</taxon>
        <taxon>Acytosteliales</taxon>
        <taxon>Cavenderiaceae</taxon>
        <taxon>Cavenderia</taxon>
    </lineage>
</organism>
<accession>F4PVZ7</accession>
<protein>
    <submittedName>
        <fullName evidence="13">Cytochrome P450 family protein</fullName>
    </submittedName>
</protein>
<dbReference type="GeneID" id="14871852"/>
<keyword evidence="11" id="KW-0472">Membrane</keyword>
<evidence type="ECO:0000313" key="13">
    <source>
        <dbReference type="EMBL" id="EGG20161.1"/>
    </source>
</evidence>
<dbReference type="FunFam" id="1.10.630.10:FF:000094">
    <property type="entry name" value="cytochrome P450 2J6-like"/>
    <property type="match status" value="2"/>
</dbReference>
<dbReference type="CDD" id="cd20617">
    <property type="entry name" value="CYP1_2-like"/>
    <property type="match status" value="2"/>
</dbReference>
<comment type="subcellular location">
    <subcellularLocation>
        <location evidence="2">Membrane</location>
        <topology evidence="2">Single-pass membrane protein</topology>
    </subcellularLocation>
</comment>
<dbReference type="KEGG" id="dfa:DFA_07281"/>
<comment type="cofactor">
    <cofactor evidence="1 12">
        <name>heme</name>
        <dbReference type="ChEBI" id="CHEBI:30413"/>
    </cofactor>
</comment>
<evidence type="ECO:0000256" key="8">
    <source>
        <dbReference type="ARBA" id="ARBA00023002"/>
    </source>
</evidence>
<dbReference type="PANTHER" id="PTHR24303">
    <property type="entry name" value="HEME-BINDING MONOOXYGENASE FAMILY"/>
    <property type="match status" value="1"/>
</dbReference>
<dbReference type="GO" id="GO:0016020">
    <property type="term" value="C:membrane"/>
    <property type="evidence" value="ECO:0007669"/>
    <property type="project" value="UniProtKB-SubCell"/>
</dbReference>
<dbReference type="GO" id="GO:0004497">
    <property type="term" value="F:monooxygenase activity"/>
    <property type="evidence" value="ECO:0007669"/>
    <property type="project" value="UniProtKB-KW"/>
</dbReference>
<evidence type="ECO:0000256" key="9">
    <source>
        <dbReference type="ARBA" id="ARBA00023004"/>
    </source>
</evidence>
<evidence type="ECO:0000313" key="14">
    <source>
        <dbReference type="Proteomes" id="UP000007797"/>
    </source>
</evidence>
<keyword evidence="8" id="KW-0560">Oxidoreductase</keyword>
<proteinExistence type="inferred from homology"/>
<evidence type="ECO:0000256" key="2">
    <source>
        <dbReference type="ARBA" id="ARBA00004167"/>
    </source>
</evidence>
<keyword evidence="7" id="KW-1133">Transmembrane helix</keyword>
<keyword evidence="14" id="KW-1185">Reference proteome</keyword>
<name>F4PVZ7_CACFS</name>
<keyword evidence="9 12" id="KW-0408">Iron</keyword>
<keyword evidence="5" id="KW-0812">Transmembrane</keyword>
<comment type="similarity">
    <text evidence="3">Belongs to the cytochrome P450 family.</text>
</comment>
<evidence type="ECO:0000256" key="11">
    <source>
        <dbReference type="ARBA" id="ARBA00023136"/>
    </source>
</evidence>
<reference evidence="14" key="1">
    <citation type="journal article" date="2011" name="Genome Res.">
        <title>Phylogeny-wide analysis of social amoeba genomes highlights ancient origins for complex intercellular communication.</title>
        <authorList>
            <person name="Heidel A.J."/>
            <person name="Lawal H.M."/>
            <person name="Felder M."/>
            <person name="Schilde C."/>
            <person name="Helps N.R."/>
            <person name="Tunggal B."/>
            <person name="Rivero F."/>
            <person name="John U."/>
            <person name="Schleicher M."/>
            <person name="Eichinger L."/>
            <person name="Platzer M."/>
            <person name="Noegel A.A."/>
            <person name="Schaap P."/>
            <person name="Gloeckner G."/>
        </authorList>
    </citation>
    <scope>NUCLEOTIDE SEQUENCE [LARGE SCALE GENOMIC DNA]</scope>
    <source>
        <strain evidence="14">SH3</strain>
    </source>
</reference>
<evidence type="ECO:0000256" key="5">
    <source>
        <dbReference type="ARBA" id="ARBA00022692"/>
    </source>
</evidence>
<dbReference type="InterPro" id="IPR036396">
    <property type="entry name" value="Cyt_P450_sf"/>
</dbReference>
<dbReference type="InterPro" id="IPR001128">
    <property type="entry name" value="Cyt_P450"/>
</dbReference>
<dbReference type="Gene3D" id="1.10.630.10">
    <property type="entry name" value="Cytochrome P450"/>
    <property type="match status" value="2"/>
</dbReference>
<dbReference type="EMBL" id="GL883013">
    <property type="protein sequence ID" value="EGG20161.1"/>
    <property type="molecule type" value="Genomic_DNA"/>
</dbReference>
<dbReference type="SUPFAM" id="SSF48264">
    <property type="entry name" value="Cytochrome P450"/>
    <property type="match status" value="2"/>
</dbReference>
<dbReference type="GO" id="GO:0020037">
    <property type="term" value="F:heme binding"/>
    <property type="evidence" value="ECO:0007669"/>
    <property type="project" value="InterPro"/>
</dbReference>
<dbReference type="GO" id="GO:0005506">
    <property type="term" value="F:iron ion binding"/>
    <property type="evidence" value="ECO:0007669"/>
    <property type="project" value="InterPro"/>
</dbReference>
<dbReference type="PRINTS" id="PR00463">
    <property type="entry name" value="EP450I"/>
</dbReference>
<evidence type="ECO:0000256" key="6">
    <source>
        <dbReference type="ARBA" id="ARBA00022723"/>
    </source>
</evidence>
<dbReference type="AlphaFoldDB" id="F4PVZ7"/>
<keyword evidence="10" id="KW-0503">Monooxygenase</keyword>
<evidence type="ECO:0000256" key="1">
    <source>
        <dbReference type="ARBA" id="ARBA00001971"/>
    </source>
</evidence>
<dbReference type="PRINTS" id="PR00385">
    <property type="entry name" value="P450"/>
</dbReference>
<gene>
    <name evidence="13" type="primary">CYP513C1</name>
    <name evidence="13" type="ORF">DFA_07281</name>
</gene>
<evidence type="ECO:0000256" key="12">
    <source>
        <dbReference type="PIRSR" id="PIRSR602401-1"/>
    </source>
</evidence>
<evidence type="ECO:0000256" key="3">
    <source>
        <dbReference type="ARBA" id="ARBA00010617"/>
    </source>
</evidence>
<evidence type="ECO:0000256" key="4">
    <source>
        <dbReference type="ARBA" id="ARBA00022617"/>
    </source>
</evidence>
<evidence type="ECO:0000256" key="7">
    <source>
        <dbReference type="ARBA" id="ARBA00022989"/>
    </source>
</evidence>
<dbReference type="STRING" id="1054147.F4PVZ7"/>
<dbReference type="OMA" id="EHIHEEL"/>
<dbReference type="InterPro" id="IPR002401">
    <property type="entry name" value="Cyt_P450_E_grp-I"/>
</dbReference>
<dbReference type="PROSITE" id="PS00086">
    <property type="entry name" value="CYTOCHROME_P450"/>
    <property type="match status" value="2"/>
</dbReference>
<dbReference type="RefSeq" id="XP_004367144.1">
    <property type="nucleotide sequence ID" value="XM_004367087.1"/>
</dbReference>
<dbReference type="Proteomes" id="UP000007797">
    <property type="component" value="Unassembled WGS sequence"/>
</dbReference>
<dbReference type="GO" id="GO:0016705">
    <property type="term" value="F:oxidoreductase activity, acting on paired donors, with incorporation or reduction of molecular oxygen"/>
    <property type="evidence" value="ECO:0007669"/>
    <property type="project" value="InterPro"/>
</dbReference>
<dbReference type="OrthoDB" id="1055148at2759"/>
<dbReference type="PANTHER" id="PTHR24303:SF31">
    <property type="entry name" value="CYTOCHROME P450 307A1-RELATED"/>
    <property type="match status" value="1"/>
</dbReference>
<keyword evidence="4 12" id="KW-0349">Heme</keyword>
<keyword evidence="6 12" id="KW-0479">Metal-binding</keyword>
<dbReference type="InterPro" id="IPR017972">
    <property type="entry name" value="Cyt_P450_CS"/>
</dbReference>
<feature type="binding site" description="axial binding residue" evidence="12">
    <location>
        <position position="471"/>
    </location>
    <ligand>
        <name>heme</name>
        <dbReference type="ChEBI" id="CHEBI:30413"/>
    </ligand>
    <ligandPart>
        <name>Fe</name>
        <dbReference type="ChEBI" id="CHEBI:18248"/>
    </ligandPart>
</feature>
<evidence type="ECO:0000256" key="10">
    <source>
        <dbReference type="ARBA" id="ARBA00023033"/>
    </source>
</evidence>